<dbReference type="SUPFAM" id="SSF52540">
    <property type="entry name" value="P-loop containing nucleoside triphosphate hydrolases"/>
    <property type="match status" value="1"/>
</dbReference>
<evidence type="ECO:0000256" key="7">
    <source>
        <dbReference type="ARBA" id="ARBA00023163"/>
    </source>
</evidence>
<keyword evidence="7" id="KW-0804">Transcription</keyword>
<evidence type="ECO:0000256" key="2">
    <source>
        <dbReference type="ARBA" id="ARBA00022741"/>
    </source>
</evidence>
<dbReference type="InterPro" id="IPR025662">
    <property type="entry name" value="Sigma_54_int_dom_ATP-bd_1"/>
</dbReference>
<dbReference type="SMART" id="SM00448">
    <property type="entry name" value="REC"/>
    <property type="match status" value="1"/>
</dbReference>
<evidence type="ECO:0000256" key="1">
    <source>
        <dbReference type="ARBA" id="ARBA00022553"/>
    </source>
</evidence>
<keyword evidence="6" id="KW-0238">DNA-binding</keyword>
<evidence type="ECO:0000256" key="4">
    <source>
        <dbReference type="ARBA" id="ARBA00023012"/>
    </source>
</evidence>
<dbReference type="SUPFAM" id="SSF46689">
    <property type="entry name" value="Homeodomain-like"/>
    <property type="match status" value="1"/>
</dbReference>
<evidence type="ECO:0000313" key="12">
    <source>
        <dbReference type="Proteomes" id="UP000218327"/>
    </source>
</evidence>
<dbReference type="PANTHER" id="PTHR32071:SF21">
    <property type="entry name" value="TRANSCRIPTIONAL REGULATORY PROTEIN FLGR"/>
    <property type="match status" value="1"/>
</dbReference>
<dbReference type="Gene3D" id="1.10.8.60">
    <property type="match status" value="1"/>
</dbReference>
<dbReference type="InterPro" id="IPR001789">
    <property type="entry name" value="Sig_transdc_resp-reg_receiver"/>
</dbReference>
<comment type="caution">
    <text evidence="11">The sequence shown here is derived from an EMBL/GenBank/DDBJ whole genome shotgun (WGS) entry which is preliminary data.</text>
</comment>
<keyword evidence="2" id="KW-0547">Nucleotide-binding</keyword>
<sequence length="451" mass="50059">MENNKLILIVEDDPNLRDALYDTLALSNYQVITAASAEDALQLLDSKTISLIISDVQMPGIDGHEFLKISKRQYPDTPFVLITAFGNIPKAVEAIKNGAADYVIKPFEAEVLIEMVTRLLPATLDTGKMIIADKRSQELAQLAARVAATDVTVMISGESGTGKEVYSRFIHECSPRSNAAFCAINCAAIPEPMLESILFGYEKGAFTGAYTARAGKFEQANNGTLLLDEISEMDISLQAKLLRVIQEREVERLGGSKTIPLNVRIIATTNRDLKEEVAAGRFREDLFYRLNVFPLHLHPLRDRPADIIPLSQKFIEHLHPGQGIEFDAAAKQLLLSHYWKGNVRELENVIQRALILKSGPTINPEDIAFEKMSEASVVQLAPDTFNNAPELETNLRSREKEIIIDAVSSHRSRKEAAEKLGISPRTLRYKLAQFREDGISIPCFSDTARAS</sequence>
<dbReference type="FunFam" id="3.40.50.300:FF:000006">
    <property type="entry name" value="DNA-binding transcriptional regulator NtrC"/>
    <property type="match status" value="1"/>
</dbReference>
<dbReference type="PROSITE" id="PS00676">
    <property type="entry name" value="SIGMA54_INTERACT_2"/>
    <property type="match status" value="1"/>
</dbReference>
<dbReference type="InterPro" id="IPR025943">
    <property type="entry name" value="Sigma_54_int_dom_ATP-bd_2"/>
</dbReference>
<gene>
    <name evidence="11" type="ORF">COA96_04805</name>
</gene>
<dbReference type="PROSITE" id="PS50110">
    <property type="entry name" value="RESPONSE_REGULATORY"/>
    <property type="match status" value="1"/>
</dbReference>
<dbReference type="Gene3D" id="3.40.50.300">
    <property type="entry name" value="P-loop containing nucleotide triphosphate hydrolases"/>
    <property type="match status" value="1"/>
</dbReference>
<reference evidence="12" key="1">
    <citation type="submission" date="2017-08" db="EMBL/GenBank/DDBJ databases">
        <title>A dynamic microbial community with high functional redundancy inhabits the cold, oxic subseafloor aquifer.</title>
        <authorList>
            <person name="Tully B.J."/>
            <person name="Wheat C.G."/>
            <person name="Glazer B.T."/>
            <person name="Huber J.A."/>
        </authorList>
    </citation>
    <scope>NUCLEOTIDE SEQUENCE [LARGE SCALE GENOMIC DNA]</scope>
</reference>
<name>A0A2A5B569_9GAMM</name>
<dbReference type="SMART" id="SM00382">
    <property type="entry name" value="AAA"/>
    <property type="match status" value="1"/>
</dbReference>
<dbReference type="PANTHER" id="PTHR32071">
    <property type="entry name" value="TRANSCRIPTIONAL REGULATORY PROTEIN"/>
    <property type="match status" value="1"/>
</dbReference>
<evidence type="ECO:0000259" key="9">
    <source>
        <dbReference type="PROSITE" id="PS50045"/>
    </source>
</evidence>
<dbReference type="PROSITE" id="PS50045">
    <property type="entry name" value="SIGMA54_INTERACT_4"/>
    <property type="match status" value="1"/>
</dbReference>
<dbReference type="Gene3D" id="3.40.50.2300">
    <property type="match status" value="1"/>
</dbReference>
<dbReference type="GO" id="GO:0000160">
    <property type="term" value="P:phosphorelay signal transduction system"/>
    <property type="evidence" value="ECO:0007669"/>
    <property type="project" value="UniProtKB-KW"/>
</dbReference>
<dbReference type="InterPro" id="IPR003593">
    <property type="entry name" value="AAA+_ATPase"/>
</dbReference>
<accession>A0A2A5B569</accession>
<dbReference type="Gene3D" id="1.10.10.60">
    <property type="entry name" value="Homeodomain-like"/>
    <property type="match status" value="1"/>
</dbReference>
<dbReference type="InterPro" id="IPR002078">
    <property type="entry name" value="Sigma_54_int"/>
</dbReference>
<evidence type="ECO:0000256" key="5">
    <source>
        <dbReference type="ARBA" id="ARBA00023015"/>
    </source>
</evidence>
<proteinExistence type="predicted"/>
<dbReference type="PROSITE" id="PS00675">
    <property type="entry name" value="SIGMA54_INTERACT_1"/>
    <property type="match status" value="1"/>
</dbReference>
<dbReference type="EMBL" id="NVVJ01000010">
    <property type="protein sequence ID" value="PCJ26642.1"/>
    <property type="molecule type" value="Genomic_DNA"/>
</dbReference>
<evidence type="ECO:0000256" key="6">
    <source>
        <dbReference type="ARBA" id="ARBA00023125"/>
    </source>
</evidence>
<dbReference type="Pfam" id="PF00158">
    <property type="entry name" value="Sigma54_activat"/>
    <property type="match status" value="1"/>
</dbReference>
<evidence type="ECO:0000256" key="3">
    <source>
        <dbReference type="ARBA" id="ARBA00022840"/>
    </source>
</evidence>
<dbReference type="InterPro" id="IPR009057">
    <property type="entry name" value="Homeodomain-like_sf"/>
</dbReference>
<dbReference type="Proteomes" id="UP000218327">
    <property type="component" value="Unassembled WGS sequence"/>
</dbReference>
<dbReference type="InterPro" id="IPR011006">
    <property type="entry name" value="CheY-like_superfamily"/>
</dbReference>
<dbReference type="GO" id="GO:0005524">
    <property type="term" value="F:ATP binding"/>
    <property type="evidence" value="ECO:0007669"/>
    <property type="project" value="UniProtKB-KW"/>
</dbReference>
<feature type="domain" description="Response regulatory" evidence="10">
    <location>
        <begin position="6"/>
        <end position="120"/>
    </location>
</feature>
<dbReference type="CDD" id="cd00009">
    <property type="entry name" value="AAA"/>
    <property type="match status" value="1"/>
</dbReference>
<dbReference type="InterPro" id="IPR002197">
    <property type="entry name" value="HTH_Fis"/>
</dbReference>
<protein>
    <submittedName>
        <fullName evidence="11">Sigma-54-dependent Fis family transcriptional regulator</fullName>
    </submittedName>
</protein>
<evidence type="ECO:0000256" key="8">
    <source>
        <dbReference type="PROSITE-ProRule" id="PRU00169"/>
    </source>
</evidence>
<dbReference type="SUPFAM" id="SSF52172">
    <property type="entry name" value="CheY-like"/>
    <property type="match status" value="1"/>
</dbReference>
<dbReference type="Pfam" id="PF25601">
    <property type="entry name" value="AAA_lid_14"/>
    <property type="match status" value="1"/>
</dbReference>
<keyword evidence="5" id="KW-0805">Transcription regulation</keyword>
<organism evidence="11 12">
    <name type="scientific">SAR86 cluster bacterium</name>
    <dbReference type="NCBI Taxonomy" id="2030880"/>
    <lineage>
        <taxon>Bacteria</taxon>
        <taxon>Pseudomonadati</taxon>
        <taxon>Pseudomonadota</taxon>
        <taxon>Gammaproteobacteria</taxon>
        <taxon>SAR86 cluster</taxon>
    </lineage>
</organism>
<dbReference type="GO" id="GO:0043565">
    <property type="term" value="F:sequence-specific DNA binding"/>
    <property type="evidence" value="ECO:0007669"/>
    <property type="project" value="InterPro"/>
</dbReference>
<evidence type="ECO:0000259" key="10">
    <source>
        <dbReference type="PROSITE" id="PS50110"/>
    </source>
</evidence>
<dbReference type="InterPro" id="IPR027417">
    <property type="entry name" value="P-loop_NTPase"/>
</dbReference>
<keyword evidence="4" id="KW-0902">Two-component regulatory system</keyword>
<dbReference type="FunFam" id="3.40.50.2300:FF:000018">
    <property type="entry name" value="DNA-binding transcriptional regulator NtrC"/>
    <property type="match status" value="1"/>
</dbReference>
<dbReference type="GO" id="GO:0006355">
    <property type="term" value="P:regulation of DNA-templated transcription"/>
    <property type="evidence" value="ECO:0007669"/>
    <property type="project" value="InterPro"/>
</dbReference>
<dbReference type="Pfam" id="PF02954">
    <property type="entry name" value="HTH_8"/>
    <property type="match status" value="1"/>
</dbReference>
<dbReference type="AlphaFoldDB" id="A0A2A5B569"/>
<evidence type="ECO:0000313" key="11">
    <source>
        <dbReference type="EMBL" id="PCJ26642.1"/>
    </source>
</evidence>
<feature type="modified residue" description="4-aspartylphosphate" evidence="8">
    <location>
        <position position="55"/>
    </location>
</feature>
<keyword evidence="1 8" id="KW-0597">Phosphoprotein</keyword>
<dbReference type="InterPro" id="IPR058031">
    <property type="entry name" value="AAA_lid_NorR"/>
</dbReference>
<dbReference type="Pfam" id="PF00072">
    <property type="entry name" value="Response_reg"/>
    <property type="match status" value="1"/>
</dbReference>
<keyword evidence="3" id="KW-0067">ATP-binding</keyword>
<feature type="domain" description="Sigma-54 factor interaction" evidence="9">
    <location>
        <begin position="129"/>
        <end position="355"/>
    </location>
</feature>